<gene>
    <name evidence="9" type="ORF">GSOID_T00009650001</name>
</gene>
<evidence type="ECO:0000313" key="10">
    <source>
        <dbReference type="Proteomes" id="UP000001307"/>
    </source>
</evidence>
<feature type="domain" description="Ribosomal protein/NADH dehydrogenase" evidence="8">
    <location>
        <begin position="109"/>
        <end position="149"/>
    </location>
</feature>
<evidence type="ECO:0000256" key="2">
    <source>
        <dbReference type="ARBA" id="ARBA00008046"/>
    </source>
</evidence>
<keyword evidence="4" id="KW-0496">Mitochondrion</keyword>
<comment type="similarity">
    <text evidence="2">Belongs to the mitochondrion-specific ribosomal protein mS25 family.</text>
</comment>
<evidence type="ECO:0000256" key="3">
    <source>
        <dbReference type="ARBA" id="ARBA00022980"/>
    </source>
</evidence>
<dbReference type="InParanoid" id="E4XFA9"/>
<dbReference type="EMBL" id="FN653044">
    <property type="protein sequence ID" value="CBY24297.1"/>
    <property type="molecule type" value="Genomic_DNA"/>
</dbReference>
<evidence type="ECO:0000256" key="6">
    <source>
        <dbReference type="ARBA" id="ARBA00035139"/>
    </source>
</evidence>
<dbReference type="GO" id="GO:1990904">
    <property type="term" value="C:ribonucleoprotein complex"/>
    <property type="evidence" value="ECO:0007669"/>
    <property type="project" value="UniProtKB-KW"/>
</dbReference>
<dbReference type="GO" id="GO:0005739">
    <property type="term" value="C:mitochondrion"/>
    <property type="evidence" value="ECO:0007669"/>
    <property type="project" value="UniProtKB-SubCell"/>
</dbReference>
<protein>
    <recommendedName>
        <fullName evidence="6">Small ribosomal subunit protein mS25</fullName>
    </recommendedName>
    <alternativeName>
        <fullName evidence="7">28S ribosomal protein S25, mitochondrial</fullName>
    </alternativeName>
</protein>
<dbReference type="InterPro" id="IPR007741">
    <property type="entry name" value="Ribosomal_mL43/mS25/NADH_DH"/>
</dbReference>
<organism evidence="9">
    <name type="scientific">Oikopleura dioica</name>
    <name type="common">Tunicate</name>
    <dbReference type="NCBI Taxonomy" id="34765"/>
    <lineage>
        <taxon>Eukaryota</taxon>
        <taxon>Metazoa</taxon>
        <taxon>Chordata</taxon>
        <taxon>Tunicata</taxon>
        <taxon>Appendicularia</taxon>
        <taxon>Copelata</taxon>
        <taxon>Oikopleuridae</taxon>
        <taxon>Oikopleura</taxon>
    </lineage>
</organism>
<dbReference type="AlphaFoldDB" id="E4XFA9"/>
<accession>E4XFA9</accession>
<sequence length="384" mass="44916">MLRFGLRYQRLITSAQLSSRSSKTHDYLIEAGALQKIQHSHRPASLEKSPSTSVRHKMRGRYAITKTKWWLERGPILIPDVAAINLEYNKPSVDEYGLSKGAHIYNTFYIPQLRYKNPNVQVDVRTNMTAVPFMQIYFKDGRSTTVNCAASAEEIASHIQGTFCLTKAAEENRDFNEDGRLQNPWLHPAAKPCCMSDINRVHRKCICQQPGHFGCSVNMRHMQTRDERKALTQRSAHNLPVEDNLFNYRLRSIQYERAERAHANRYEFYRKKGEDSRFYAGPDGFRKQIEETKRVEEIVKNNITESMNGRDTFRLVKRLSQKVIHEHWCTYFWQCEHGLSGDMKELRDEHRRRTIYLAQKDSMRGGFDQLHRMKDFTTGMPFAS</sequence>
<evidence type="ECO:0000259" key="8">
    <source>
        <dbReference type="Pfam" id="PF05047"/>
    </source>
</evidence>
<comment type="subcellular location">
    <subcellularLocation>
        <location evidence="1">Mitochondrion</location>
    </subcellularLocation>
</comment>
<evidence type="ECO:0000256" key="7">
    <source>
        <dbReference type="ARBA" id="ARBA00035369"/>
    </source>
</evidence>
<dbReference type="InterPro" id="IPR040049">
    <property type="entry name" value="Ribosomal_mS25/mL61"/>
</dbReference>
<evidence type="ECO:0000256" key="4">
    <source>
        <dbReference type="ARBA" id="ARBA00023128"/>
    </source>
</evidence>
<dbReference type="PANTHER" id="PTHR13274">
    <property type="entry name" value="MITOCHONDRIAL RIBOSOMAL PROTEIN S25"/>
    <property type="match status" value="1"/>
</dbReference>
<dbReference type="InterPro" id="IPR036249">
    <property type="entry name" value="Thioredoxin-like_sf"/>
</dbReference>
<keyword evidence="5" id="KW-0687">Ribonucleoprotein</keyword>
<reference evidence="9" key="1">
    <citation type="journal article" date="2010" name="Science">
        <title>Plasticity of animal genome architecture unmasked by rapid evolution of a pelagic tunicate.</title>
        <authorList>
            <person name="Denoeud F."/>
            <person name="Henriet S."/>
            <person name="Mungpakdee S."/>
            <person name="Aury J.M."/>
            <person name="Da Silva C."/>
            <person name="Brinkmann H."/>
            <person name="Mikhaleva J."/>
            <person name="Olsen L.C."/>
            <person name="Jubin C."/>
            <person name="Canestro C."/>
            <person name="Bouquet J.M."/>
            <person name="Danks G."/>
            <person name="Poulain J."/>
            <person name="Campsteijn C."/>
            <person name="Adamski M."/>
            <person name="Cross I."/>
            <person name="Yadetie F."/>
            <person name="Muffato M."/>
            <person name="Louis A."/>
            <person name="Butcher S."/>
            <person name="Tsagkogeorga G."/>
            <person name="Konrad A."/>
            <person name="Singh S."/>
            <person name="Jensen M.F."/>
            <person name="Cong E.H."/>
            <person name="Eikeseth-Otteraa H."/>
            <person name="Noel B."/>
            <person name="Anthouard V."/>
            <person name="Porcel B.M."/>
            <person name="Kachouri-Lafond R."/>
            <person name="Nishino A."/>
            <person name="Ugolini M."/>
            <person name="Chourrout P."/>
            <person name="Nishida H."/>
            <person name="Aasland R."/>
            <person name="Huzurbazar S."/>
            <person name="Westhof E."/>
            <person name="Delsuc F."/>
            <person name="Lehrach H."/>
            <person name="Reinhardt R."/>
            <person name="Weissenbach J."/>
            <person name="Roy S.W."/>
            <person name="Artiguenave F."/>
            <person name="Postlethwait J.H."/>
            <person name="Manak J.R."/>
            <person name="Thompson E.M."/>
            <person name="Jaillon O."/>
            <person name="Du Pasquier L."/>
            <person name="Boudinot P."/>
            <person name="Liberles D.A."/>
            <person name="Volff J.N."/>
            <person name="Philippe H."/>
            <person name="Lenhard B."/>
            <person name="Roest Crollius H."/>
            <person name="Wincker P."/>
            <person name="Chourrout D."/>
        </authorList>
    </citation>
    <scope>NUCLEOTIDE SEQUENCE [LARGE SCALE GENOMIC DNA]</scope>
</reference>
<dbReference type="OrthoDB" id="5919182at2759"/>
<dbReference type="Pfam" id="PF05047">
    <property type="entry name" value="L51_S25_CI-B8"/>
    <property type="match status" value="1"/>
</dbReference>
<proteinExistence type="inferred from homology"/>
<evidence type="ECO:0000256" key="1">
    <source>
        <dbReference type="ARBA" id="ARBA00004173"/>
    </source>
</evidence>
<keyword evidence="3" id="KW-0689">Ribosomal protein</keyword>
<keyword evidence="10" id="KW-1185">Reference proteome</keyword>
<dbReference type="SUPFAM" id="SSF52833">
    <property type="entry name" value="Thioredoxin-like"/>
    <property type="match status" value="1"/>
</dbReference>
<evidence type="ECO:0000313" key="9">
    <source>
        <dbReference type="EMBL" id="CBY24297.1"/>
    </source>
</evidence>
<name>E4XFA9_OIKDI</name>
<dbReference type="GO" id="GO:0003735">
    <property type="term" value="F:structural constituent of ribosome"/>
    <property type="evidence" value="ECO:0007669"/>
    <property type="project" value="InterPro"/>
</dbReference>
<dbReference type="GO" id="GO:0005840">
    <property type="term" value="C:ribosome"/>
    <property type="evidence" value="ECO:0007669"/>
    <property type="project" value="UniProtKB-KW"/>
</dbReference>
<dbReference type="Proteomes" id="UP000001307">
    <property type="component" value="Unassembled WGS sequence"/>
</dbReference>
<dbReference type="PANTHER" id="PTHR13274:SF2">
    <property type="entry name" value="SMALL RIBOSOMAL SUBUNIT PROTEIN MS25"/>
    <property type="match status" value="1"/>
</dbReference>
<evidence type="ECO:0000256" key="5">
    <source>
        <dbReference type="ARBA" id="ARBA00023274"/>
    </source>
</evidence>